<dbReference type="PROSITE" id="PS50071">
    <property type="entry name" value="HOMEOBOX_2"/>
    <property type="match status" value="1"/>
</dbReference>
<dbReference type="PANTHER" id="PTHR24326">
    <property type="entry name" value="HOMEOBOX-LEUCINE ZIPPER PROTEIN"/>
    <property type="match status" value="1"/>
</dbReference>
<gene>
    <name evidence="14" type="ORF">CMV_015247</name>
</gene>
<accession>A0A8J4R207</accession>
<evidence type="ECO:0000313" key="14">
    <source>
        <dbReference type="EMBL" id="KAF3960005.1"/>
    </source>
</evidence>
<name>A0A8J4R207_9ROSI</name>
<keyword evidence="11" id="KW-0175">Coiled coil</keyword>
<dbReference type="InterPro" id="IPR000047">
    <property type="entry name" value="HTH_motif"/>
</dbReference>
<dbReference type="OrthoDB" id="6159439at2759"/>
<dbReference type="InterPro" id="IPR009057">
    <property type="entry name" value="Homeodomain-like_sf"/>
</dbReference>
<evidence type="ECO:0000256" key="12">
    <source>
        <dbReference type="SAM" id="MobiDB-lite"/>
    </source>
</evidence>
<keyword evidence="3 8" id="KW-0238">DNA-binding</keyword>
<feature type="region of interest" description="Disordered" evidence="12">
    <location>
        <begin position="235"/>
        <end position="279"/>
    </location>
</feature>
<dbReference type="GO" id="GO:0042802">
    <property type="term" value="F:identical protein binding"/>
    <property type="evidence" value="ECO:0007669"/>
    <property type="project" value="UniProtKB-ARBA"/>
</dbReference>
<dbReference type="AlphaFoldDB" id="A0A8J4R207"/>
<dbReference type="Pfam" id="PF02183">
    <property type="entry name" value="HALZ"/>
    <property type="match status" value="1"/>
</dbReference>
<evidence type="ECO:0000256" key="5">
    <source>
        <dbReference type="ARBA" id="ARBA00023163"/>
    </source>
</evidence>
<keyword evidence="2 10" id="KW-0805">Transcription regulation</keyword>
<dbReference type="InterPro" id="IPR017970">
    <property type="entry name" value="Homeobox_CS"/>
</dbReference>
<evidence type="ECO:0000256" key="10">
    <source>
        <dbReference type="RuleBase" id="RU369038"/>
    </source>
</evidence>
<dbReference type="FunFam" id="1.10.10.60:FF:000159">
    <property type="entry name" value="Homeobox-leucine zipper protein HAT5"/>
    <property type="match status" value="1"/>
</dbReference>
<organism evidence="14 15">
    <name type="scientific">Castanea mollissima</name>
    <name type="common">Chinese chestnut</name>
    <dbReference type="NCBI Taxonomy" id="60419"/>
    <lineage>
        <taxon>Eukaryota</taxon>
        <taxon>Viridiplantae</taxon>
        <taxon>Streptophyta</taxon>
        <taxon>Embryophyta</taxon>
        <taxon>Tracheophyta</taxon>
        <taxon>Spermatophyta</taxon>
        <taxon>Magnoliopsida</taxon>
        <taxon>eudicotyledons</taxon>
        <taxon>Gunneridae</taxon>
        <taxon>Pentapetalae</taxon>
        <taxon>rosids</taxon>
        <taxon>fabids</taxon>
        <taxon>Fagales</taxon>
        <taxon>Fagaceae</taxon>
        <taxon>Castanea</taxon>
    </lineage>
</organism>
<evidence type="ECO:0000259" key="13">
    <source>
        <dbReference type="PROSITE" id="PS50071"/>
    </source>
</evidence>
<feature type="DNA-binding region" description="Homeobox" evidence="8">
    <location>
        <begin position="83"/>
        <end position="142"/>
    </location>
</feature>
<evidence type="ECO:0000256" key="1">
    <source>
        <dbReference type="ARBA" id="ARBA00004123"/>
    </source>
</evidence>
<feature type="compositionally biased region" description="Low complexity" evidence="12">
    <location>
        <begin position="302"/>
        <end position="317"/>
    </location>
</feature>
<dbReference type="SMART" id="SM00389">
    <property type="entry name" value="HOX"/>
    <property type="match status" value="1"/>
</dbReference>
<evidence type="ECO:0000256" key="7">
    <source>
        <dbReference type="ARBA" id="ARBA00025748"/>
    </source>
</evidence>
<dbReference type="InterPro" id="IPR003106">
    <property type="entry name" value="Leu_zip_homeo"/>
</dbReference>
<evidence type="ECO:0000256" key="2">
    <source>
        <dbReference type="ARBA" id="ARBA00023015"/>
    </source>
</evidence>
<dbReference type="InterPro" id="IPR001356">
    <property type="entry name" value="HD"/>
</dbReference>
<dbReference type="InterPro" id="IPR045224">
    <property type="entry name" value="HDZip_class_I_plant"/>
</dbReference>
<feature type="domain" description="Homeobox" evidence="13">
    <location>
        <begin position="81"/>
        <end position="141"/>
    </location>
</feature>
<keyword evidence="6 8" id="KW-0539">Nucleus</keyword>
<dbReference type="PRINTS" id="PR00031">
    <property type="entry name" value="HTHREPRESSR"/>
</dbReference>
<comment type="function">
    <text evidence="10">Transcription factor.</text>
</comment>
<dbReference type="CDD" id="cd00086">
    <property type="entry name" value="homeodomain"/>
    <property type="match status" value="1"/>
</dbReference>
<dbReference type="Gene3D" id="1.20.5.400">
    <property type="match status" value="1"/>
</dbReference>
<evidence type="ECO:0000256" key="4">
    <source>
        <dbReference type="ARBA" id="ARBA00023155"/>
    </source>
</evidence>
<comment type="similarity">
    <text evidence="7 10">Belongs to the HD-ZIP homeobox family. Class I subfamily.</text>
</comment>
<keyword evidence="5 10" id="KW-0804">Transcription</keyword>
<sequence>MAGSKVYGGASNMSVLLQNERLPCSSEVLEPLWIPSSESSFHASKSIVNFENVNGGDTTARPFFQQLDKDESVDEDYDGCYHQPGKKRRLTVDQVQFLEKNFEVENKLEPDRKIQLAKDLGLQPRQVAIWFQNRRARYKTKQLEKDYDSLKASYDKLKIDYDNLLKEKESLTSEINSLKDKLLIRENGKENVEPLDAIKSSYAEPTQEPISNAVSENVSNVPILVCCKQEDASSAKSDVFDSDSPHYTDGNHSSLLEPADSSHVCEPDQSDFSQDEEDNHSKILLPQTYFPKLEDGCNDDQPSIPSSTFPSPSDPLSQICTPNAPPLPLNGPQSKSAPLVDRLSSNPVPVLPSDHVSDLPSVSTDHLTSQILEDHFSDLPEDLSIFLPNDIVDNPQLHPDFVPPLSNPSYSSLRRSTRVSKPPAYLQSFKCNTLSTRWIHKDKNKDANSLTKGVFEAQALRKRVVDALVIHRLSV</sequence>
<protein>
    <recommendedName>
        <fullName evidence="10">Homeobox-leucine zipper protein</fullName>
    </recommendedName>
    <alternativeName>
        <fullName evidence="10">HD-ZIP protein</fullName>
    </alternativeName>
    <alternativeName>
        <fullName evidence="10">Homeodomain transcription factor</fullName>
    </alternativeName>
</protein>
<dbReference type="Proteomes" id="UP000737018">
    <property type="component" value="Unassembled WGS sequence"/>
</dbReference>
<comment type="subcellular location">
    <subcellularLocation>
        <location evidence="1 8 9">Nucleus</location>
    </subcellularLocation>
</comment>
<dbReference type="PROSITE" id="PS00027">
    <property type="entry name" value="HOMEOBOX_1"/>
    <property type="match status" value="1"/>
</dbReference>
<evidence type="ECO:0000256" key="6">
    <source>
        <dbReference type="ARBA" id="ARBA00023242"/>
    </source>
</evidence>
<keyword evidence="15" id="KW-1185">Reference proteome</keyword>
<keyword evidence="4 8" id="KW-0371">Homeobox</keyword>
<evidence type="ECO:0000256" key="11">
    <source>
        <dbReference type="SAM" id="Coils"/>
    </source>
</evidence>
<dbReference type="Gene3D" id="1.10.10.60">
    <property type="entry name" value="Homeodomain-like"/>
    <property type="match status" value="1"/>
</dbReference>
<dbReference type="SUPFAM" id="SSF46689">
    <property type="entry name" value="Homeodomain-like"/>
    <property type="match status" value="1"/>
</dbReference>
<evidence type="ECO:0000256" key="9">
    <source>
        <dbReference type="RuleBase" id="RU000682"/>
    </source>
</evidence>
<dbReference type="EMBL" id="JRKL02002198">
    <property type="protein sequence ID" value="KAF3960005.1"/>
    <property type="molecule type" value="Genomic_DNA"/>
</dbReference>
<evidence type="ECO:0000313" key="15">
    <source>
        <dbReference type="Proteomes" id="UP000737018"/>
    </source>
</evidence>
<dbReference type="GO" id="GO:0000981">
    <property type="term" value="F:DNA-binding transcription factor activity, RNA polymerase II-specific"/>
    <property type="evidence" value="ECO:0007669"/>
    <property type="project" value="UniProtKB-UniRule"/>
</dbReference>
<feature type="coiled-coil region" evidence="11">
    <location>
        <begin position="140"/>
        <end position="181"/>
    </location>
</feature>
<evidence type="ECO:0000256" key="8">
    <source>
        <dbReference type="PROSITE-ProRule" id="PRU00108"/>
    </source>
</evidence>
<proteinExistence type="inferred from homology"/>
<dbReference type="GO" id="GO:0043565">
    <property type="term" value="F:sequence-specific DNA binding"/>
    <property type="evidence" value="ECO:0007669"/>
    <property type="project" value="InterPro"/>
</dbReference>
<comment type="caution">
    <text evidence="14">The sequence shown here is derived from an EMBL/GenBank/DDBJ whole genome shotgun (WGS) entry which is preliminary data.</text>
</comment>
<reference evidence="14" key="1">
    <citation type="submission" date="2020-03" db="EMBL/GenBank/DDBJ databases">
        <title>Castanea mollissima Vanexum genome sequencing.</title>
        <authorList>
            <person name="Staton M."/>
        </authorList>
    </citation>
    <scope>NUCLEOTIDE SEQUENCE</scope>
    <source>
        <tissue evidence="14">Leaf</tissue>
    </source>
</reference>
<evidence type="ECO:0000256" key="3">
    <source>
        <dbReference type="ARBA" id="ARBA00023125"/>
    </source>
</evidence>
<feature type="region of interest" description="Disordered" evidence="12">
    <location>
        <begin position="291"/>
        <end position="337"/>
    </location>
</feature>
<dbReference type="Pfam" id="PF00046">
    <property type="entry name" value="Homeodomain"/>
    <property type="match status" value="1"/>
</dbReference>
<dbReference type="GO" id="GO:0005634">
    <property type="term" value="C:nucleus"/>
    <property type="evidence" value="ECO:0007669"/>
    <property type="project" value="UniProtKB-SubCell"/>
</dbReference>
<dbReference type="PANTHER" id="PTHR24326:SF610">
    <property type="entry name" value="HOMEOBOX-LEUCINE ZIPPER PROTEIN"/>
    <property type="match status" value="1"/>
</dbReference>
<dbReference type="GO" id="GO:0045893">
    <property type="term" value="P:positive regulation of DNA-templated transcription"/>
    <property type="evidence" value="ECO:0007669"/>
    <property type="project" value="UniProtKB-ARBA"/>
</dbReference>